<gene>
    <name evidence="1" type="primary">tssK</name>
    <name evidence="1" type="ORF">JMJ55_25285</name>
</gene>
<proteinExistence type="predicted"/>
<reference evidence="1 2" key="1">
    <citation type="submission" date="2021-01" db="EMBL/GenBank/DDBJ databases">
        <title>Belnapia mucosa sp. nov. and Belnapia arida sp. nov., isolated from the Tabernas Desert (Almeria, Spain).</title>
        <authorList>
            <person name="Molina-Menor E."/>
            <person name="Vidal-Verdu A."/>
            <person name="Calonge A."/>
            <person name="Satari L."/>
            <person name="Pereto Magraner J."/>
            <person name="Porcar Miralles M."/>
        </authorList>
    </citation>
    <scope>NUCLEOTIDE SEQUENCE [LARGE SCALE GENOMIC DNA]</scope>
    <source>
        <strain evidence="1 2">T6</strain>
    </source>
</reference>
<dbReference type="Pfam" id="PF05936">
    <property type="entry name" value="T6SS_VasE"/>
    <property type="match status" value="1"/>
</dbReference>
<evidence type="ECO:0000313" key="1">
    <source>
        <dbReference type="EMBL" id="MBL6458657.1"/>
    </source>
</evidence>
<name>A0ABS1VAG3_9PROT</name>
<dbReference type="NCBIfam" id="TIGR03353">
    <property type="entry name" value="VI_chp_4"/>
    <property type="match status" value="1"/>
</dbReference>
<organism evidence="1 2">
    <name type="scientific">Belnapia mucosa</name>
    <dbReference type="NCBI Taxonomy" id="2804532"/>
    <lineage>
        <taxon>Bacteria</taxon>
        <taxon>Pseudomonadati</taxon>
        <taxon>Pseudomonadota</taxon>
        <taxon>Alphaproteobacteria</taxon>
        <taxon>Acetobacterales</taxon>
        <taxon>Roseomonadaceae</taxon>
        <taxon>Belnapia</taxon>
    </lineage>
</organism>
<evidence type="ECO:0000313" key="2">
    <source>
        <dbReference type="Proteomes" id="UP000606490"/>
    </source>
</evidence>
<keyword evidence="2" id="KW-1185">Reference proteome</keyword>
<sequence>MSSFGRVLWSEGMLLRTQHLQQQDRWAEGLVRSATLGLRHHGWGFRTLQVEQGLLAQGRLALRRASGVMPDGTPFSFPDGGSCPEPLEIAAGAAQPVVAHLALPVQLAGAPEMDPPGREPSGLRYAAREVEIRDSVAQADAATAPLHVAELRFRLLDGTGAPRDAYVTLPVARVAAVMADGTLVLDEDFPVPCLGFGTSPYLAGVVEELVGKLESIARERAAFVTGRRAHGAGDLADFMALQLCNRYLAGARHLAAQRAAHPEDLYRWMLELLGEASSFAVQDPVAPAVEPYHHAEPWLSFRPLVAALRRVLLDLARPDRRAIQVPLRLFWSGARAAEVQDRSLFAKAHFYVAVQAPAAPEVIRQRLPGQITVGPAEDLQSMVRSAVPGIALRHVPTIPREIPVRRQMVYFELDRTSELWGRLQNSAGLAIHVTGELREGMEMECWAVRG</sequence>
<dbReference type="PANTHER" id="PTHR35566:SF1">
    <property type="entry name" value="TYPE VI SECRETION SYSTEM BASEPLATE COMPONENT TSSK1"/>
    <property type="match status" value="1"/>
</dbReference>
<dbReference type="EMBL" id="JAEUXJ010000017">
    <property type="protein sequence ID" value="MBL6458657.1"/>
    <property type="molecule type" value="Genomic_DNA"/>
</dbReference>
<dbReference type="InterPro" id="IPR010263">
    <property type="entry name" value="T6SS_TssK"/>
</dbReference>
<dbReference type="Proteomes" id="UP000606490">
    <property type="component" value="Unassembled WGS sequence"/>
</dbReference>
<protein>
    <submittedName>
        <fullName evidence="1">Type VI secretion system baseplate subunit TssK</fullName>
    </submittedName>
</protein>
<dbReference type="RefSeq" id="WP_202828399.1">
    <property type="nucleotide sequence ID" value="NZ_JAEUXJ010000017.1"/>
</dbReference>
<comment type="caution">
    <text evidence="1">The sequence shown here is derived from an EMBL/GenBank/DDBJ whole genome shotgun (WGS) entry which is preliminary data.</text>
</comment>
<dbReference type="PANTHER" id="PTHR35566">
    <property type="entry name" value="BLR3599 PROTEIN"/>
    <property type="match status" value="1"/>
</dbReference>
<accession>A0ABS1VAG3</accession>